<organism evidence="1 2">
    <name type="scientific">Dibothriocephalus latus</name>
    <name type="common">Fish tapeworm</name>
    <name type="synonym">Diphyllobothrium latum</name>
    <dbReference type="NCBI Taxonomy" id="60516"/>
    <lineage>
        <taxon>Eukaryota</taxon>
        <taxon>Metazoa</taxon>
        <taxon>Spiralia</taxon>
        <taxon>Lophotrochozoa</taxon>
        <taxon>Platyhelminthes</taxon>
        <taxon>Cestoda</taxon>
        <taxon>Eucestoda</taxon>
        <taxon>Diphyllobothriidea</taxon>
        <taxon>Diphyllobothriidae</taxon>
        <taxon>Dibothriocephalus</taxon>
    </lineage>
</organism>
<gene>
    <name evidence="1" type="ORF">DILT_LOCUS12625</name>
</gene>
<proteinExistence type="predicted"/>
<accession>A0A3P7LJ08</accession>
<evidence type="ECO:0000313" key="1">
    <source>
        <dbReference type="EMBL" id="VDN16794.1"/>
    </source>
</evidence>
<dbReference type="OrthoDB" id="2151624at2759"/>
<dbReference type="AlphaFoldDB" id="A0A3P7LJ08"/>
<evidence type="ECO:0000313" key="2">
    <source>
        <dbReference type="Proteomes" id="UP000281553"/>
    </source>
</evidence>
<dbReference type="EMBL" id="UYRU01067095">
    <property type="protein sequence ID" value="VDN16794.1"/>
    <property type="molecule type" value="Genomic_DNA"/>
</dbReference>
<dbReference type="Proteomes" id="UP000281553">
    <property type="component" value="Unassembled WGS sequence"/>
</dbReference>
<keyword evidence="2" id="KW-1185">Reference proteome</keyword>
<name>A0A3P7LJ08_DIBLA</name>
<protein>
    <submittedName>
        <fullName evidence="1">Uncharacterized protein</fullName>
    </submittedName>
</protein>
<sequence>MGRFSVVAGLRKDDSGIPVIAVSRLIIDQLQVVDATRYTCLAQLDMAPLGGHGNWTDVGR</sequence>
<reference evidence="1 2" key="1">
    <citation type="submission" date="2018-11" db="EMBL/GenBank/DDBJ databases">
        <authorList>
            <consortium name="Pathogen Informatics"/>
        </authorList>
    </citation>
    <scope>NUCLEOTIDE SEQUENCE [LARGE SCALE GENOMIC DNA]</scope>
</reference>